<keyword evidence="3" id="KW-0804">Transcription</keyword>
<dbReference type="PANTHER" id="PTHR43280">
    <property type="entry name" value="ARAC-FAMILY TRANSCRIPTIONAL REGULATOR"/>
    <property type="match status" value="1"/>
</dbReference>
<dbReference type="InterPro" id="IPR003313">
    <property type="entry name" value="AraC-bd"/>
</dbReference>
<protein>
    <submittedName>
        <fullName evidence="5">AraC family transcriptional regulator</fullName>
    </submittedName>
</protein>
<reference evidence="5 6" key="1">
    <citation type="submission" date="2024-09" db="EMBL/GenBank/DDBJ databases">
        <authorList>
            <person name="Sun Q."/>
            <person name="Mori K."/>
        </authorList>
    </citation>
    <scope>NUCLEOTIDE SEQUENCE [LARGE SCALE GENOMIC DNA]</scope>
    <source>
        <strain evidence="5 6">JCM 12520</strain>
    </source>
</reference>
<proteinExistence type="predicted"/>
<gene>
    <name evidence="5" type="ORF">ACFFNY_25725</name>
</gene>
<keyword evidence="2" id="KW-0238">DNA-binding</keyword>
<accession>A0ABV5W3U0</accession>
<dbReference type="SMART" id="SM00342">
    <property type="entry name" value="HTH_ARAC"/>
    <property type="match status" value="1"/>
</dbReference>
<keyword evidence="1" id="KW-0805">Transcription regulation</keyword>
<organism evidence="5 6">
    <name type="scientific">Paenibacillus hodogayensis</name>
    <dbReference type="NCBI Taxonomy" id="279208"/>
    <lineage>
        <taxon>Bacteria</taxon>
        <taxon>Bacillati</taxon>
        <taxon>Bacillota</taxon>
        <taxon>Bacilli</taxon>
        <taxon>Bacillales</taxon>
        <taxon>Paenibacillaceae</taxon>
        <taxon>Paenibacillus</taxon>
    </lineage>
</organism>
<dbReference type="Pfam" id="PF02311">
    <property type="entry name" value="AraC_binding"/>
    <property type="match status" value="1"/>
</dbReference>
<evidence type="ECO:0000313" key="5">
    <source>
        <dbReference type="EMBL" id="MFB9754988.1"/>
    </source>
</evidence>
<dbReference type="EMBL" id="JBHMAG010000017">
    <property type="protein sequence ID" value="MFB9754988.1"/>
    <property type="molecule type" value="Genomic_DNA"/>
</dbReference>
<evidence type="ECO:0000313" key="6">
    <source>
        <dbReference type="Proteomes" id="UP001589619"/>
    </source>
</evidence>
<dbReference type="PROSITE" id="PS01124">
    <property type="entry name" value="HTH_ARAC_FAMILY_2"/>
    <property type="match status" value="1"/>
</dbReference>
<dbReference type="InterPro" id="IPR037923">
    <property type="entry name" value="HTH-like"/>
</dbReference>
<sequence>MSELPFGIQLDASYGKVLCEPNWKWNRSELPFHDYDFWYVWGGVGEVTLNGVSRQVSRGACYLFRPGDVTVASHRPEKPLSVTYIHFSLKADCGLAALMGELPSVVRFDRHSDTSHEHDLDRFIHVMVTKQYGYEEEAAILLRLLLLSYDRRSRMGRGTETETKHALYRTMLEAASYVRQNPGGGHTIEKLAEKAGLSARYFALKFKELMGQTIESFLIDKKVERAEYLLQYQGMSVSEVAEALGYHSIYFFSRQFKQKTGMSPTACKRSGET</sequence>
<comment type="caution">
    <text evidence="5">The sequence shown here is derived from an EMBL/GenBank/DDBJ whole genome shotgun (WGS) entry which is preliminary data.</text>
</comment>
<keyword evidence="6" id="KW-1185">Reference proteome</keyword>
<evidence type="ECO:0000256" key="3">
    <source>
        <dbReference type="ARBA" id="ARBA00023163"/>
    </source>
</evidence>
<dbReference type="Gene3D" id="1.10.10.60">
    <property type="entry name" value="Homeodomain-like"/>
    <property type="match status" value="1"/>
</dbReference>
<name>A0ABV5W3U0_9BACL</name>
<dbReference type="InterPro" id="IPR018060">
    <property type="entry name" value="HTH_AraC"/>
</dbReference>
<feature type="domain" description="HTH araC/xylS-type" evidence="4">
    <location>
        <begin position="172"/>
        <end position="270"/>
    </location>
</feature>
<dbReference type="PANTHER" id="PTHR43280:SF28">
    <property type="entry name" value="HTH-TYPE TRANSCRIPTIONAL ACTIVATOR RHAS"/>
    <property type="match status" value="1"/>
</dbReference>
<dbReference type="Pfam" id="PF12833">
    <property type="entry name" value="HTH_18"/>
    <property type="match status" value="1"/>
</dbReference>
<evidence type="ECO:0000259" key="4">
    <source>
        <dbReference type="PROSITE" id="PS01124"/>
    </source>
</evidence>
<dbReference type="SUPFAM" id="SSF51215">
    <property type="entry name" value="Regulatory protein AraC"/>
    <property type="match status" value="1"/>
</dbReference>
<dbReference type="Proteomes" id="UP001589619">
    <property type="component" value="Unassembled WGS sequence"/>
</dbReference>
<evidence type="ECO:0000256" key="1">
    <source>
        <dbReference type="ARBA" id="ARBA00023015"/>
    </source>
</evidence>
<dbReference type="RefSeq" id="WP_344909069.1">
    <property type="nucleotide sequence ID" value="NZ_BAAAYO010000007.1"/>
</dbReference>
<dbReference type="InterPro" id="IPR009057">
    <property type="entry name" value="Homeodomain-like_sf"/>
</dbReference>
<dbReference type="SUPFAM" id="SSF46689">
    <property type="entry name" value="Homeodomain-like"/>
    <property type="match status" value="2"/>
</dbReference>
<evidence type="ECO:0000256" key="2">
    <source>
        <dbReference type="ARBA" id="ARBA00023125"/>
    </source>
</evidence>
<dbReference type="InterPro" id="IPR018062">
    <property type="entry name" value="HTH_AraC-typ_CS"/>
</dbReference>
<dbReference type="PROSITE" id="PS00041">
    <property type="entry name" value="HTH_ARAC_FAMILY_1"/>
    <property type="match status" value="1"/>
</dbReference>